<evidence type="ECO:0000256" key="12">
    <source>
        <dbReference type="SAM" id="SignalP"/>
    </source>
</evidence>
<comment type="caution">
    <text evidence="14">The sequence shown here is derived from an EMBL/GenBank/DDBJ whole genome shotgun (WGS) entry which is preliminary data.</text>
</comment>
<evidence type="ECO:0000256" key="7">
    <source>
        <dbReference type="ARBA" id="ARBA00022837"/>
    </source>
</evidence>
<keyword evidence="6" id="KW-0378">Hydrolase</keyword>
<evidence type="ECO:0000313" key="15">
    <source>
        <dbReference type="Proteomes" id="UP001165189"/>
    </source>
</evidence>
<keyword evidence="10" id="KW-0119">Carbohydrate metabolism</keyword>
<dbReference type="EMBL" id="BSYB01000046">
    <property type="protein sequence ID" value="GMG51130.1"/>
    <property type="molecule type" value="Genomic_DNA"/>
</dbReference>
<organism evidence="14 15">
    <name type="scientific">Aspergillus oryzae var. brunneus</name>
    <dbReference type="NCBI Taxonomy" id="332754"/>
    <lineage>
        <taxon>Eukaryota</taxon>
        <taxon>Fungi</taxon>
        <taxon>Dikarya</taxon>
        <taxon>Ascomycota</taxon>
        <taxon>Pezizomycotina</taxon>
        <taxon>Eurotiomycetes</taxon>
        <taxon>Eurotiomycetidae</taxon>
        <taxon>Eurotiales</taxon>
        <taxon>Aspergillaceae</taxon>
        <taxon>Aspergillus</taxon>
        <taxon>Aspergillus subgen. Circumdati</taxon>
    </lineage>
</organism>
<dbReference type="CDD" id="cd11318">
    <property type="entry name" value="AmyAc_bac_fung_AmyA"/>
    <property type="match status" value="1"/>
</dbReference>
<dbReference type="InterPro" id="IPR015340">
    <property type="entry name" value="A_amylase_C_dom"/>
</dbReference>
<evidence type="ECO:0000256" key="4">
    <source>
        <dbReference type="ARBA" id="ARBA00012595"/>
    </source>
</evidence>
<evidence type="ECO:0000256" key="1">
    <source>
        <dbReference type="ARBA" id="ARBA00000548"/>
    </source>
</evidence>
<keyword evidence="7" id="KW-0106">Calcium</keyword>
<protein>
    <recommendedName>
        <fullName evidence="4">alpha-amylase</fullName>
        <ecNumber evidence="4">3.2.1.1</ecNumber>
    </recommendedName>
</protein>
<dbReference type="SMART" id="SM00642">
    <property type="entry name" value="Aamy"/>
    <property type="match status" value="2"/>
</dbReference>
<keyword evidence="9" id="KW-0325">Glycoprotein</keyword>
<comment type="similarity">
    <text evidence="3">Belongs to the glycosyl hydrolase 13 family.</text>
</comment>
<evidence type="ECO:0000256" key="5">
    <source>
        <dbReference type="ARBA" id="ARBA00022723"/>
    </source>
</evidence>
<keyword evidence="15" id="KW-1185">Reference proteome</keyword>
<evidence type="ECO:0000256" key="10">
    <source>
        <dbReference type="ARBA" id="ARBA00023277"/>
    </source>
</evidence>
<dbReference type="PANTHER" id="PTHR10357:SF220">
    <property type="entry name" value="ALPHA-AMYLASE"/>
    <property type="match status" value="1"/>
</dbReference>
<keyword evidence="5" id="KW-0479">Metal-binding</keyword>
<evidence type="ECO:0000256" key="2">
    <source>
        <dbReference type="ARBA" id="ARBA00001913"/>
    </source>
</evidence>
<dbReference type="InterPro" id="IPR013780">
    <property type="entry name" value="Glyco_hydro_b"/>
</dbReference>
<dbReference type="Gene3D" id="2.60.40.1180">
    <property type="entry name" value="Golgi alpha-mannosidase II"/>
    <property type="match status" value="1"/>
</dbReference>
<evidence type="ECO:0000256" key="3">
    <source>
        <dbReference type="ARBA" id="ARBA00008061"/>
    </source>
</evidence>
<proteinExistence type="inferred from homology"/>
<dbReference type="Gene3D" id="3.20.20.80">
    <property type="entry name" value="Glycosidases"/>
    <property type="match status" value="2"/>
</dbReference>
<dbReference type="InterPro" id="IPR017853">
    <property type="entry name" value="GH"/>
</dbReference>
<dbReference type="SUPFAM" id="SSF51445">
    <property type="entry name" value="(Trans)glycosidases"/>
    <property type="match status" value="2"/>
</dbReference>
<evidence type="ECO:0000256" key="8">
    <source>
        <dbReference type="ARBA" id="ARBA00023157"/>
    </source>
</evidence>
<dbReference type="Proteomes" id="UP001165189">
    <property type="component" value="Unassembled WGS sequence"/>
</dbReference>
<dbReference type="SUPFAM" id="SSF51011">
    <property type="entry name" value="Glycosyl hydrolase domain"/>
    <property type="match status" value="1"/>
</dbReference>
<dbReference type="EC" id="3.2.1.1" evidence="4"/>
<comment type="cofactor">
    <cofactor evidence="2">
        <name>Ca(2+)</name>
        <dbReference type="ChEBI" id="CHEBI:29108"/>
    </cofactor>
</comment>
<accession>A0ABQ6KZW2</accession>
<feature type="signal peptide" evidence="12">
    <location>
        <begin position="1"/>
        <end position="23"/>
    </location>
</feature>
<feature type="domain" description="Glycosyl hydrolase family 13 catalytic" evidence="13">
    <location>
        <begin position="568"/>
        <end position="890"/>
    </location>
</feature>
<gene>
    <name evidence="14" type="ORF">Aory05_000961700</name>
</gene>
<comment type="catalytic activity">
    <reaction evidence="1">
        <text>Endohydrolysis of (1-&gt;4)-alpha-D-glucosidic linkages in polysaccharides containing three or more (1-&gt;4)-alpha-linked D-glucose units.</text>
        <dbReference type="EC" id="3.2.1.1"/>
    </reaction>
</comment>
<reference evidence="14" key="1">
    <citation type="submission" date="2023-04" db="EMBL/GenBank/DDBJ databases">
        <title>Aspergillus oryzae var. brunneus NBRC 4377.</title>
        <authorList>
            <person name="Ichikawa N."/>
            <person name="Sato H."/>
            <person name="Tonouchi N."/>
        </authorList>
    </citation>
    <scope>NUCLEOTIDE SEQUENCE</scope>
    <source>
        <strain evidence="14">NBRC 4377</strain>
    </source>
</reference>
<evidence type="ECO:0000256" key="11">
    <source>
        <dbReference type="ARBA" id="ARBA00023295"/>
    </source>
</evidence>
<dbReference type="CDD" id="cd11319">
    <property type="entry name" value="AmyAc_euk_AmyA"/>
    <property type="match status" value="1"/>
</dbReference>
<keyword evidence="12" id="KW-0732">Signal</keyword>
<dbReference type="Gene3D" id="2.40.30.140">
    <property type="match status" value="1"/>
</dbReference>
<feature type="chain" id="PRO_5046379394" description="alpha-amylase" evidence="12">
    <location>
        <begin position="24"/>
        <end position="903"/>
    </location>
</feature>
<name>A0ABQ6KZW2_ASPOZ</name>
<dbReference type="Pfam" id="PF09260">
    <property type="entry name" value="A_amylase_dom_C"/>
    <property type="match status" value="1"/>
</dbReference>
<keyword evidence="8" id="KW-1015">Disulfide bond</keyword>
<evidence type="ECO:0000259" key="13">
    <source>
        <dbReference type="SMART" id="SM00642"/>
    </source>
</evidence>
<dbReference type="Pfam" id="PF00128">
    <property type="entry name" value="Alpha-amylase"/>
    <property type="match status" value="2"/>
</dbReference>
<keyword evidence="11" id="KW-0326">Glycosidase</keyword>
<evidence type="ECO:0000256" key="9">
    <source>
        <dbReference type="ARBA" id="ARBA00023180"/>
    </source>
</evidence>
<evidence type="ECO:0000313" key="14">
    <source>
        <dbReference type="EMBL" id="GMG51130.1"/>
    </source>
</evidence>
<dbReference type="NCBIfam" id="NF006969">
    <property type="entry name" value="PRK09441.1-2"/>
    <property type="match status" value="1"/>
</dbReference>
<dbReference type="InterPro" id="IPR006047">
    <property type="entry name" value="GH13_cat_dom"/>
</dbReference>
<sequence length="903" mass="101081">MVSSSSLGRFAVLVTSLVGSAVAATTAEWKSRSVYQTMTDRFARTDGSTTAPCNTTQGLYCGGTWRGTIDKLDYIQGMGFDAVMISPIVENIEGRVSYGEAYHGYWPLDLYSLNSHFGTHQDLLDLSEALHSRGMYLMMDTVINNMAYMTNGKDPAKNIDYSVFTPFNDSSYFHPYCKITDWNNYTNAQLCQTGDDKVALPDLFTEHEDVQQILEKWAKEIISTYSIDGLRIDAAKHVNPGFLKNFGDAIGAFMTGEVLQQEVDTICKYQNNYIGSVPNYPIYYSVLKAFTLGNTTDLANQVEIMKNSCDDVTALASFSENHDVARFASMTDDMANVLTFTILYDGVPMIYQGQEQHLDGPGTPDNREAIWLTKYNTDAELYKLIAKLNTIRKHAYKLDPNYVSLQTYPIFRGGSELGFRKGVEGRQVVMLLSTQGSNSSAYNLTLPVSFNGGVQVMDVLNCVNYTVNPQSELIVPMDKGEPRVFFPTSLMPGSGLCGYTTANVSFVELKTKGAAAAMSLGAKTTSSAAHGVLLSVLLSSLVALHMFIEIWYSRDLESRPSWNAPDNTLLLEAFEWHVPDDTCHWRRLQHALPGLKEIGIDNIWIPPGCKAMNSSGNGYDIYDLYDLGEFDQKGSRTTKWGSRRELEDLVEEAKSLGVGVYWDAVLNHKAGADYPERFQAVKVDPNRRNVEISKPTEIEGWVGFDFAGRGDQYSSMKYNWQHFNGVDWDESRRENAIFKIHAPGKDWAQDVGKDNGNYDYLMFANLDYSNPEVREDVLNWGTWITNELSLSGMRLDAAKHFSAGFQKEFIEHVRKTANKDLFVIGEYWSGNLKDLLGYLQQLDHSVTAVDVPLVVNLCRTSYTKGGDLRKIFKGTLVQSKPENALVSDCRRCGKNCYTDNNLL</sequence>
<evidence type="ECO:0000256" key="6">
    <source>
        <dbReference type="ARBA" id="ARBA00022801"/>
    </source>
</evidence>
<feature type="domain" description="Glycosyl hydrolase family 13 catalytic" evidence="13">
    <location>
        <begin position="36"/>
        <end position="392"/>
    </location>
</feature>
<dbReference type="PANTHER" id="PTHR10357">
    <property type="entry name" value="ALPHA-AMYLASE FAMILY MEMBER"/>
    <property type="match status" value="1"/>
</dbReference>